<dbReference type="SUPFAM" id="SSF58104">
    <property type="entry name" value="Methyl-accepting chemotaxis protein (MCP) signaling domain"/>
    <property type="match status" value="1"/>
</dbReference>
<evidence type="ECO:0000259" key="9">
    <source>
        <dbReference type="PROSITE" id="PS50111"/>
    </source>
</evidence>
<accession>A0A139SI71</accession>
<evidence type="ECO:0000256" key="1">
    <source>
        <dbReference type="ARBA" id="ARBA00004141"/>
    </source>
</evidence>
<feature type="domain" description="HAMP" evidence="10">
    <location>
        <begin position="348"/>
        <end position="399"/>
    </location>
</feature>
<dbReference type="GO" id="GO:0016020">
    <property type="term" value="C:membrane"/>
    <property type="evidence" value="ECO:0007669"/>
    <property type="project" value="UniProtKB-SubCell"/>
</dbReference>
<dbReference type="EMBL" id="LSZO01000217">
    <property type="protein sequence ID" value="KXU34221.1"/>
    <property type="molecule type" value="Genomic_DNA"/>
</dbReference>
<dbReference type="PROSITE" id="PS50885">
    <property type="entry name" value="HAMP"/>
    <property type="match status" value="1"/>
</dbReference>
<evidence type="ECO:0000256" key="3">
    <source>
        <dbReference type="ARBA" id="ARBA00022989"/>
    </source>
</evidence>
<gene>
    <name evidence="11" type="ORF">AXE65_07385</name>
</gene>
<keyword evidence="2 8" id="KW-0812">Transmembrane</keyword>
<evidence type="ECO:0000256" key="4">
    <source>
        <dbReference type="ARBA" id="ARBA00023136"/>
    </source>
</evidence>
<keyword evidence="4 8" id="KW-0472">Membrane</keyword>
<comment type="similarity">
    <text evidence="6">Belongs to the methyl-accepting chemotaxis (MCP) protein family.</text>
</comment>
<reference evidence="11 12" key="1">
    <citation type="submission" date="2016-02" db="EMBL/GenBank/DDBJ databases">
        <authorList>
            <person name="Wen L."/>
            <person name="He K."/>
            <person name="Yang H."/>
        </authorList>
    </citation>
    <scope>NUCLEOTIDE SEQUENCE [LARGE SCALE GENOMIC DNA]</scope>
    <source>
        <strain evidence="11 12">CV58</strain>
    </source>
</reference>
<dbReference type="GO" id="GO:0006935">
    <property type="term" value="P:chemotaxis"/>
    <property type="evidence" value="ECO:0007669"/>
    <property type="project" value="UniProtKB-ARBA"/>
</dbReference>
<dbReference type="RefSeq" id="WP_068393067.1">
    <property type="nucleotide sequence ID" value="NZ_LSZO01000217.1"/>
</dbReference>
<feature type="domain" description="Methyl-accepting transducer" evidence="9">
    <location>
        <begin position="404"/>
        <end position="640"/>
    </location>
</feature>
<dbReference type="OrthoDB" id="9177152at2"/>
<keyword evidence="3 8" id="KW-1133">Transmembrane helix</keyword>
<comment type="caution">
    <text evidence="11">The sequence shown here is derived from an EMBL/GenBank/DDBJ whole genome shotgun (WGS) entry which is preliminary data.</text>
</comment>
<dbReference type="InterPro" id="IPR029095">
    <property type="entry name" value="NarX-like_N"/>
</dbReference>
<dbReference type="Pfam" id="PF00015">
    <property type="entry name" value="MCPsignal"/>
    <property type="match status" value="1"/>
</dbReference>
<organism evidence="11 12">
    <name type="scientific">Ventosimonas gracilis</name>
    <dbReference type="NCBI Taxonomy" id="1680762"/>
    <lineage>
        <taxon>Bacteria</taxon>
        <taxon>Pseudomonadati</taxon>
        <taxon>Pseudomonadota</taxon>
        <taxon>Gammaproteobacteria</taxon>
        <taxon>Pseudomonadales</taxon>
        <taxon>Ventosimonadaceae</taxon>
        <taxon>Ventosimonas</taxon>
    </lineage>
</organism>
<proteinExistence type="inferred from homology"/>
<dbReference type="PROSITE" id="PS50111">
    <property type="entry name" value="CHEMOTAXIS_TRANSDUC_2"/>
    <property type="match status" value="1"/>
</dbReference>
<dbReference type="CDD" id="cd11386">
    <property type="entry name" value="MCP_signal"/>
    <property type="match status" value="1"/>
</dbReference>
<dbReference type="PANTHER" id="PTHR32089">
    <property type="entry name" value="METHYL-ACCEPTING CHEMOTAXIS PROTEIN MCPB"/>
    <property type="match status" value="1"/>
</dbReference>
<evidence type="ECO:0000259" key="10">
    <source>
        <dbReference type="PROSITE" id="PS50885"/>
    </source>
</evidence>
<comment type="subcellular location">
    <subcellularLocation>
        <location evidence="1">Membrane</location>
        <topology evidence="1">Multi-pass membrane protein</topology>
    </subcellularLocation>
</comment>
<dbReference type="FunFam" id="1.10.287.950:FF:000001">
    <property type="entry name" value="Methyl-accepting chemotaxis sensory transducer"/>
    <property type="match status" value="1"/>
</dbReference>
<keyword evidence="12" id="KW-1185">Reference proteome</keyword>
<dbReference type="Pfam" id="PF13675">
    <property type="entry name" value="PilJ"/>
    <property type="match status" value="1"/>
</dbReference>
<dbReference type="InterPro" id="IPR004089">
    <property type="entry name" value="MCPsignal_dom"/>
</dbReference>
<dbReference type="Proteomes" id="UP000072660">
    <property type="component" value="Unassembled WGS sequence"/>
</dbReference>
<name>A0A139SI71_9GAMM</name>
<evidence type="ECO:0000256" key="2">
    <source>
        <dbReference type="ARBA" id="ARBA00022692"/>
    </source>
</evidence>
<evidence type="ECO:0000256" key="6">
    <source>
        <dbReference type="ARBA" id="ARBA00029447"/>
    </source>
</evidence>
<feature type="transmembrane region" description="Helical" evidence="8">
    <location>
        <begin position="20"/>
        <end position="41"/>
    </location>
</feature>
<feature type="transmembrane region" description="Helical" evidence="8">
    <location>
        <begin position="312"/>
        <end position="333"/>
    </location>
</feature>
<keyword evidence="5 7" id="KW-0807">Transducer</keyword>
<dbReference type="AlphaFoldDB" id="A0A139SI71"/>
<evidence type="ECO:0000313" key="12">
    <source>
        <dbReference type="Proteomes" id="UP000072660"/>
    </source>
</evidence>
<dbReference type="PANTHER" id="PTHR32089:SF119">
    <property type="entry name" value="METHYL-ACCEPTING CHEMOTAXIS PROTEIN CTPL"/>
    <property type="match status" value="1"/>
</dbReference>
<dbReference type="GO" id="GO:0007165">
    <property type="term" value="P:signal transduction"/>
    <property type="evidence" value="ECO:0007669"/>
    <property type="project" value="UniProtKB-KW"/>
</dbReference>
<evidence type="ECO:0000256" key="8">
    <source>
        <dbReference type="SAM" id="Phobius"/>
    </source>
</evidence>
<evidence type="ECO:0000256" key="5">
    <source>
        <dbReference type="ARBA" id="ARBA00023224"/>
    </source>
</evidence>
<dbReference type="Gene3D" id="1.10.287.950">
    <property type="entry name" value="Methyl-accepting chemotaxis protein"/>
    <property type="match status" value="1"/>
</dbReference>
<evidence type="ECO:0000256" key="7">
    <source>
        <dbReference type="PROSITE-ProRule" id="PRU00284"/>
    </source>
</evidence>
<protein>
    <submittedName>
        <fullName evidence="11">Chemotaxis protein</fullName>
    </submittedName>
</protein>
<sequence length="680" mass="73167">MKKLNFAGFSHRSKGNAKVIGLLVAVLVLSVLLLLGNFIYLNIVTGYDSQYAAHTGELRVLSQGFTRNANEAMSGNEWGFGDLERTRENFALHWSALHQGDEPNDLPPAPEAVQEAMSKVEQTWGSLEQHVKTVLASEKIATLLGRVGSDVMESLPHLQVDYEEVVEILLTNRAPLAQVSAAQQQLLLIERILTSVSRLMAGEADSAQASDRFARDTLLFSRILRGMLDGDSALEIPRITDTEAREHLQRIVDEFQTISDSVEQVISGVPELIQGREAVDNLYGDSQKLLDDTTELSSAFAALAETRQIHTWAGAGLSALIILSLVLIGYVSLRTSRKNLDEIKARDKRNQTAIWRLLEEMEPLSEGDLTVMTTVTEDFTGTIADSINQSIDQLRGVVAAINQISLEVASAAQETQATADNLAEASDHQAQEIAGVSAAINQMTQSINQVSTNASESAAVAERSVAIASRGSEVVQSTITGMGNIREQIQDTSKRLKRLGESSQEIGDIISLIDDIADQTNILALNAAIQAAMAGEAGRGFAVVADEVQRLAERSQAATKQIEGLVHTIQTDTHEAVISMEQTTTEVVQGANLAQNAGVALKEIEQVSQNLAALIEDIYSAARQQASSATHISSTMRVIQDITSQTSTGTATTAQSIGGLAEMAAEMRRSVSGFKLPASA</sequence>
<dbReference type="SMART" id="SM00283">
    <property type="entry name" value="MA"/>
    <property type="match status" value="1"/>
</dbReference>
<evidence type="ECO:0000313" key="11">
    <source>
        <dbReference type="EMBL" id="KXU34221.1"/>
    </source>
</evidence>
<dbReference type="InterPro" id="IPR003660">
    <property type="entry name" value="HAMP_dom"/>
</dbReference>